<evidence type="ECO:0000256" key="10">
    <source>
        <dbReference type="ARBA" id="ARBA00023136"/>
    </source>
</evidence>
<evidence type="ECO:0000256" key="12">
    <source>
        <dbReference type="SAM" id="Phobius"/>
    </source>
</evidence>
<keyword evidence="8 12" id="KW-1133">Transmembrane helix</keyword>
<proteinExistence type="inferred from homology"/>
<evidence type="ECO:0000256" key="9">
    <source>
        <dbReference type="ARBA" id="ARBA00023049"/>
    </source>
</evidence>
<evidence type="ECO:0000256" key="3">
    <source>
        <dbReference type="ARBA" id="ARBA00022670"/>
    </source>
</evidence>
<dbReference type="Pfam" id="PF01435">
    <property type="entry name" value="Peptidase_M48"/>
    <property type="match status" value="1"/>
</dbReference>
<comment type="cofactor">
    <cofactor evidence="11">
        <name>Zn(2+)</name>
        <dbReference type="ChEBI" id="CHEBI:29105"/>
    </cofactor>
    <text evidence="11">Binds 1 zinc ion per subunit.</text>
</comment>
<comment type="caution">
    <text evidence="14">The sequence shown here is derived from an EMBL/GenBank/DDBJ whole genome shotgun (WGS) entry which is preliminary data.</text>
</comment>
<dbReference type="GO" id="GO:0046872">
    <property type="term" value="F:metal ion binding"/>
    <property type="evidence" value="ECO:0007669"/>
    <property type="project" value="UniProtKB-KW"/>
</dbReference>
<evidence type="ECO:0000313" key="15">
    <source>
        <dbReference type="Proteomes" id="UP000005324"/>
    </source>
</evidence>
<dbReference type="OrthoDB" id="5295941at2"/>
<feature type="non-terminal residue" evidence="14">
    <location>
        <position position="1"/>
    </location>
</feature>
<keyword evidence="3 11" id="KW-0645">Protease</keyword>
<evidence type="ECO:0000256" key="7">
    <source>
        <dbReference type="ARBA" id="ARBA00022833"/>
    </source>
</evidence>
<comment type="subcellular location">
    <subcellularLocation>
        <location evidence="1">Cell membrane</location>
        <topology evidence="1">Multi-pass membrane protein</topology>
    </subcellularLocation>
</comment>
<sequence>LAALLLGRLGRASRAWLLAAFGLVRRALPLHMAAQLLLLTGALLLVLAYEIGGLWQAEQIGRGEVWLAVMAGMLGIGALVALARSLRQLRTALGLFEPEPLPLIGRCVDAAAAPGLWRELHRLSDRAGAAPPDQLVLGLTDGFFVTSGEILLQPEQRRLRGRTLHVPLPLLAALDREEALSIIGHELGHFSGADTEYSRRFAPIYAGVARSLEAVAQAQAGHPSLLTRPALMLGEFVMRQFDHAVHHWSRQREFAADGVGAWLTSPQAAASALLRSTALGQPLQEALVQAVQAGAAAEPDLLAA</sequence>
<dbReference type="GO" id="GO:0006508">
    <property type="term" value="P:proteolysis"/>
    <property type="evidence" value="ECO:0007669"/>
    <property type="project" value="UniProtKB-KW"/>
</dbReference>
<keyword evidence="6 11" id="KW-0378">Hydrolase</keyword>
<feature type="domain" description="Peptidase M48" evidence="13">
    <location>
        <begin position="168"/>
        <end position="267"/>
    </location>
</feature>
<evidence type="ECO:0000313" key="14">
    <source>
        <dbReference type="EMBL" id="EFH09263.1"/>
    </source>
</evidence>
<evidence type="ECO:0000256" key="6">
    <source>
        <dbReference type="ARBA" id="ARBA00022801"/>
    </source>
</evidence>
<evidence type="ECO:0000256" key="8">
    <source>
        <dbReference type="ARBA" id="ARBA00022989"/>
    </source>
</evidence>
<accession>D5RTV6</accession>
<protein>
    <recommendedName>
        <fullName evidence="13">Peptidase M48 domain-containing protein</fullName>
    </recommendedName>
</protein>
<keyword evidence="10 12" id="KW-0472">Membrane</keyword>
<keyword evidence="2" id="KW-1003">Cell membrane</keyword>
<feature type="non-terminal residue" evidence="14">
    <location>
        <position position="304"/>
    </location>
</feature>
<evidence type="ECO:0000256" key="11">
    <source>
        <dbReference type="RuleBase" id="RU003983"/>
    </source>
</evidence>
<dbReference type="RefSeq" id="WP_007006461.1">
    <property type="nucleotide sequence ID" value="NZ_GG771101.1"/>
</dbReference>
<dbReference type="GO" id="GO:0004222">
    <property type="term" value="F:metalloendopeptidase activity"/>
    <property type="evidence" value="ECO:0007669"/>
    <property type="project" value="InterPro"/>
</dbReference>
<reference evidence="14 15" key="1">
    <citation type="submission" date="2010-04" db="EMBL/GenBank/DDBJ databases">
        <authorList>
            <person name="Qin X."/>
            <person name="Bachman B."/>
            <person name="Battles P."/>
            <person name="Bell A."/>
            <person name="Bess C."/>
            <person name="Bickham C."/>
            <person name="Chaboub L."/>
            <person name="Chen D."/>
            <person name="Coyle M."/>
            <person name="Deiros D.R."/>
            <person name="Dinh H."/>
            <person name="Forbes L."/>
            <person name="Fowler G."/>
            <person name="Francisco L."/>
            <person name="Fu Q."/>
            <person name="Gubbala S."/>
            <person name="Hale W."/>
            <person name="Han Y."/>
            <person name="Hemphill L."/>
            <person name="Highlander S.K."/>
            <person name="Hirani K."/>
            <person name="Hogues M."/>
            <person name="Jackson L."/>
            <person name="Jakkamsetti A."/>
            <person name="Javaid M."/>
            <person name="Jiang H."/>
            <person name="Korchina V."/>
            <person name="Kovar C."/>
            <person name="Lara F."/>
            <person name="Lee S."/>
            <person name="Mata R."/>
            <person name="Mathew T."/>
            <person name="Moen C."/>
            <person name="Morales K."/>
            <person name="Munidasa M."/>
            <person name="Nazareth L."/>
            <person name="Ngo R."/>
            <person name="Nguyen L."/>
            <person name="Okwuonu G."/>
            <person name="Ongeri F."/>
            <person name="Patil S."/>
            <person name="Petrosino J."/>
            <person name="Pham C."/>
            <person name="Pham P."/>
            <person name="Pu L.-L."/>
            <person name="Puazo M."/>
            <person name="Raj R."/>
            <person name="Reid J."/>
            <person name="Rouhana J."/>
            <person name="Saada N."/>
            <person name="Shang Y."/>
            <person name="Simmons D."/>
            <person name="Thornton R."/>
            <person name="Warren J."/>
            <person name="Weissenberger G."/>
            <person name="Zhang J."/>
            <person name="Zhang L."/>
            <person name="Zhou C."/>
            <person name="Zhu D."/>
            <person name="Muzny D."/>
            <person name="Worley K."/>
            <person name="Gibbs R."/>
        </authorList>
    </citation>
    <scope>NUCLEOTIDE SEQUENCE [LARGE SCALE GENOMIC DNA]</scope>
    <source>
        <strain evidence="14 15">ATCC 49957</strain>
    </source>
</reference>
<evidence type="ECO:0000259" key="13">
    <source>
        <dbReference type="Pfam" id="PF01435"/>
    </source>
</evidence>
<keyword evidence="5" id="KW-0479">Metal-binding</keyword>
<feature type="transmembrane region" description="Helical" evidence="12">
    <location>
        <begin position="63"/>
        <end position="83"/>
    </location>
</feature>
<dbReference type="InterPro" id="IPR001915">
    <property type="entry name" value="Peptidase_M48"/>
</dbReference>
<keyword evidence="7 11" id="KW-0862">Zinc</keyword>
<keyword evidence="4 12" id="KW-0812">Transmembrane</keyword>
<dbReference type="InterPro" id="IPR050083">
    <property type="entry name" value="HtpX_protease"/>
</dbReference>
<keyword evidence="9 11" id="KW-0482">Metalloprotease</keyword>
<dbReference type="Proteomes" id="UP000005324">
    <property type="component" value="Unassembled WGS sequence"/>
</dbReference>
<evidence type="ECO:0000256" key="2">
    <source>
        <dbReference type="ARBA" id="ARBA00022475"/>
    </source>
</evidence>
<evidence type="ECO:0000256" key="5">
    <source>
        <dbReference type="ARBA" id="ARBA00022723"/>
    </source>
</evidence>
<evidence type="ECO:0000256" key="4">
    <source>
        <dbReference type="ARBA" id="ARBA00022692"/>
    </source>
</evidence>
<dbReference type="EMBL" id="ADVL01000854">
    <property type="protein sequence ID" value="EFH09263.1"/>
    <property type="molecule type" value="Genomic_DNA"/>
</dbReference>
<evidence type="ECO:0000256" key="1">
    <source>
        <dbReference type="ARBA" id="ARBA00004651"/>
    </source>
</evidence>
<dbReference type="PANTHER" id="PTHR43221:SF1">
    <property type="entry name" value="PROTEASE HTPX"/>
    <property type="match status" value="1"/>
</dbReference>
<comment type="similarity">
    <text evidence="11">Belongs to the peptidase M48 family.</text>
</comment>
<dbReference type="CDD" id="cd07328">
    <property type="entry name" value="M48_Ste24p_like"/>
    <property type="match status" value="1"/>
</dbReference>
<organism evidence="14 15">
    <name type="scientific">Pseudoroseomonas cervicalis ATCC 49957</name>
    <dbReference type="NCBI Taxonomy" id="525371"/>
    <lineage>
        <taxon>Bacteria</taxon>
        <taxon>Pseudomonadati</taxon>
        <taxon>Pseudomonadota</taxon>
        <taxon>Alphaproteobacteria</taxon>
        <taxon>Acetobacterales</taxon>
        <taxon>Roseomonadaceae</taxon>
        <taxon>Roseomonas</taxon>
    </lineage>
</organism>
<dbReference type="PANTHER" id="PTHR43221">
    <property type="entry name" value="PROTEASE HTPX"/>
    <property type="match status" value="1"/>
</dbReference>
<keyword evidence="15" id="KW-1185">Reference proteome</keyword>
<dbReference type="GO" id="GO:0005886">
    <property type="term" value="C:plasma membrane"/>
    <property type="evidence" value="ECO:0007669"/>
    <property type="project" value="UniProtKB-SubCell"/>
</dbReference>
<name>D5RTV6_9PROT</name>
<gene>
    <name evidence="14" type="ORF">HMPREF0731_4518</name>
</gene>
<feature type="transmembrane region" description="Helical" evidence="12">
    <location>
        <begin position="36"/>
        <end position="57"/>
    </location>
</feature>
<dbReference type="AlphaFoldDB" id="D5RTV6"/>